<feature type="region of interest" description="Disordered" evidence="5">
    <location>
        <begin position="4157"/>
        <end position="4236"/>
    </location>
</feature>
<feature type="compositionally biased region" description="Polar residues" evidence="5">
    <location>
        <begin position="1813"/>
        <end position="1831"/>
    </location>
</feature>
<feature type="region of interest" description="Disordered" evidence="5">
    <location>
        <begin position="948"/>
        <end position="975"/>
    </location>
</feature>
<feature type="compositionally biased region" description="Polar residues" evidence="5">
    <location>
        <begin position="1243"/>
        <end position="1265"/>
    </location>
</feature>
<feature type="compositionally biased region" description="Basic and acidic residues" evidence="5">
    <location>
        <begin position="3346"/>
        <end position="3359"/>
    </location>
</feature>
<dbReference type="Pfam" id="PF00373">
    <property type="entry name" value="FERM_M"/>
    <property type="match status" value="1"/>
</dbReference>
<feature type="region of interest" description="Disordered" evidence="5">
    <location>
        <begin position="3422"/>
        <end position="3441"/>
    </location>
</feature>
<dbReference type="CDD" id="cd14473">
    <property type="entry name" value="FERM_B-lobe"/>
    <property type="match status" value="1"/>
</dbReference>
<dbReference type="PANTHER" id="PTHR10336:SF6">
    <property type="entry name" value="1-PHOSPHATIDYLINOSITOL 4,5-BISPHOSPHATE PHOSPHODIESTERASE EPSILON-1"/>
    <property type="match status" value="1"/>
</dbReference>
<feature type="region of interest" description="Disordered" evidence="5">
    <location>
        <begin position="377"/>
        <end position="432"/>
    </location>
</feature>
<evidence type="ECO:0000256" key="2">
    <source>
        <dbReference type="PROSITE-ProRule" id="PRU00023"/>
    </source>
</evidence>
<dbReference type="Proteomes" id="UP001620626">
    <property type="component" value="Unassembled WGS sequence"/>
</dbReference>
<comment type="catalytic activity">
    <reaction evidence="4">
        <text>a 1,2-diacyl-sn-glycero-3-phospho-(1D-myo-inositol-4,5-bisphosphate) + H2O = 1D-myo-inositol 1,4,5-trisphosphate + a 1,2-diacyl-sn-glycerol + H(+)</text>
        <dbReference type="Rhea" id="RHEA:33179"/>
        <dbReference type="ChEBI" id="CHEBI:15377"/>
        <dbReference type="ChEBI" id="CHEBI:15378"/>
        <dbReference type="ChEBI" id="CHEBI:17815"/>
        <dbReference type="ChEBI" id="CHEBI:58456"/>
        <dbReference type="ChEBI" id="CHEBI:203600"/>
        <dbReference type="EC" id="3.1.4.11"/>
    </reaction>
</comment>
<dbReference type="GO" id="GO:0005085">
    <property type="term" value="F:guanyl-nucleotide exchange factor activity"/>
    <property type="evidence" value="ECO:0007669"/>
    <property type="project" value="UniProtKB-KW"/>
</dbReference>
<dbReference type="PROSITE" id="PS50008">
    <property type="entry name" value="PIPLC_Y_DOMAIN"/>
    <property type="match status" value="1"/>
</dbReference>
<dbReference type="GO" id="GO:0016042">
    <property type="term" value="P:lipid catabolic process"/>
    <property type="evidence" value="ECO:0007669"/>
    <property type="project" value="UniProtKB-KW"/>
</dbReference>
<proteinExistence type="predicted"/>
<dbReference type="InterPro" id="IPR036964">
    <property type="entry name" value="RASGEF_cat_dom_sf"/>
</dbReference>
<dbReference type="SMART" id="SM00147">
    <property type="entry name" value="RasGEF"/>
    <property type="match status" value="1"/>
</dbReference>
<feature type="region of interest" description="Disordered" evidence="5">
    <location>
        <begin position="2364"/>
        <end position="2432"/>
    </location>
</feature>
<dbReference type="InterPro" id="IPR035892">
    <property type="entry name" value="C2_domain_sf"/>
</dbReference>
<dbReference type="InterPro" id="IPR000159">
    <property type="entry name" value="RA_dom"/>
</dbReference>
<feature type="compositionally biased region" description="Low complexity" evidence="5">
    <location>
        <begin position="4196"/>
        <end position="4207"/>
    </location>
</feature>
<dbReference type="InterPro" id="IPR019749">
    <property type="entry name" value="Band_41_domain"/>
</dbReference>
<feature type="region of interest" description="Disordered" evidence="5">
    <location>
        <begin position="3606"/>
        <end position="3630"/>
    </location>
</feature>
<feature type="compositionally biased region" description="Low complexity" evidence="5">
    <location>
        <begin position="2037"/>
        <end position="2049"/>
    </location>
</feature>
<feature type="compositionally biased region" description="Low complexity" evidence="5">
    <location>
        <begin position="88"/>
        <end position="105"/>
    </location>
</feature>
<feature type="compositionally biased region" description="Polar residues" evidence="5">
    <location>
        <begin position="55"/>
        <end position="69"/>
    </location>
</feature>
<dbReference type="InterPro" id="IPR001192">
    <property type="entry name" value="PI-PLC_fam"/>
</dbReference>
<evidence type="ECO:0000313" key="11">
    <source>
        <dbReference type="Proteomes" id="UP001620626"/>
    </source>
</evidence>
<dbReference type="Gene3D" id="1.10.840.10">
    <property type="entry name" value="Ras guanine-nucleotide exchange factors catalytic domain"/>
    <property type="match status" value="1"/>
</dbReference>
<feature type="region of interest" description="Disordered" evidence="5">
    <location>
        <begin position="1281"/>
        <end position="1339"/>
    </location>
</feature>
<evidence type="ECO:0000313" key="10">
    <source>
        <dbReference type="EMBL" id="KAL3093124.1"/>
    </source>
</evidence>
<feature type="region of interest" description="Disordered" evidence="5">
    <location>
        <begin position="707"/>
        <end position="745"/>
    </location>
</feature>
<keyword evidence="11" id="KW-1185">Reference proteome</keyword>
<feature type="domain" description="C2" evidence="6">
    <location>
        <begin position="3800"/>
        <end position="3927"/>
    </location>
</feature>
<dbReference type="Gene3D" id="2.60.40.150">
    <property type="entry name" value="C2 domain"/>
    <property type="match status" value="1"/>
</dbReference>
<feature type="compositionally biased region" description="Polar residues" evidence="5">
    <location>
        <begin position="2392"/>
        <end position="2403"/>
    </location>
</feature>
<accession>A0ABD2JRB4</accession>
<dbReference type="Pfam" id="PF09279">
    <property type="entry name" value="EF-hand_like"/>
    <property type="match status" value="1"/>
</dbReference>
<comment type="caution">
    <text evidence="10">The sequence shown here is derived from an EMBL/GenBank/DDBJ whole genome shotgun (WGS) entry which is preliminary data.</text>
</comment>
<dbReference type="SMART" id="SM00148">
    <property type="entry name" value="PLCXc"/>
    <property type="match status" value="1"/>
</dbReference>
<dbReference type="SMART" id="SM00295">
    <property type="entry name" value="B41"/>
    <property type="match status" value="1"/>
</dbReference>
<feature type="region of interest" description="Disordered" evidence="5">
    <location>
        <begin position="2025"/>
        <end position="2049"/>
    </location>
</feature>
<evidence type="ECO:0000259" key="8">
    <source>
        <dbReference type="PROSITE" id="PS50009"/>
    </source>
</evidence>
<keyword evidence="4" id="KW-0442">Lipid degradation</keyword>
<feature type="compositionally biased region" description="Polar residues" evidence="5">
    <location>
        <begin position="717"/>
        <end position="726"/>
    </location>
</feature>
<feature type="region of interest" description="Disordered" evidence="5">
    <location>
        <begin position="2733"/>
        <end position="2896"/>
    </location>
</feature>
<gene>
    <name evidence="10" type="ORF">niasHT_022574</name>
</gene>
<evidence type="ECO:0000259" key="9">
    <source>
        <dbReference type="PROSITE" id="PS50200"/>
    </source>
</evidence>
<feature type="compositionally biased region" description="Polar residues" evidence="5">
    <location>
        <begin position="422"/>
        <end position="432"/>
    </location>
</feature>
<dbReference type="InterPro" id="IPR036770">
    <property type="entry name" value="Ankyrin_rpt-contain_sf"/>
</dbReference>
<feature type="region of interest" description="Disordered" evidence="5">
    <location>
        <begin position="169"/>
        <end position="191"/>
    </location>
</feature>
<evidence type="ECO:0000256" key="1">
    <source>
        <dbReference type="ARBA" id="ARBA00023224"/>
    </source>
</evidence>
<dbReference type="InterPro" id="IPR029071">
    <property type="entry name" value="Ubiquitin-like_domsf"/>
</dbReference>
<evidence type="ECO:0000256" key="4">
    <source>
        <dbReference type="RuleBase" id="RU361133"/>
    </source>
</evidence>
<protein>
    <recommendedName>
        <fullName evidence="4">Phosphoinositide phospholipase C</fullName>
        <ecNumber evidence="4">3.1.4.11</ecNumber>
    </recommendedName>
</protein>
<sequence>MTTTRESSTEIADRYPFGYSTELSSNHESSICTAKRLRQRLQRQQSGQSGRRYTGESSEGSSLVGTPTESGRCFTFTAAQRIHRNGATNSTTTNNNSQTNNNSTSIDDQRKPSMNQNLSEMLLDAIHMEDANLVDRLLLSHCSNKVLSSSPSIGSTNTFTDLAQRRHGATGGMGSMQHRRSNASSTLSTHSGGRSNCAAMSTLHMAVAHKQREIAELLLKSGYDPNLVALCHCRGACITSGNIPLSSVLPPNRSHSAAITSDICSVCSHLRVVSILDQTPLAIAVRTQSAEMINLLVSYGADVNSVDEDGNSPLMLAVRDSPLSWHCLHMLILFGAKIQQKNSRGICPLDLAPELRKIQETCVEALFQMACSRPNNASQNASPAALHGTESSQGHHQQGSSATGGNGTNGAAERTEERDANGTKQTAGAAVSTQERLMRTAAMISATKQSRKVHLDAESLLLPASFCERGSLSKSPLSPRTSAAPSVSNSSIIESLSVNKDRISVGGGNADSASIPNVPINAANRRKSFVSMQLYRKSKLNKESPLFVNVSREQAWETLQKMSSNPECIEIIMRSLHKYCAQQLDDYSNPFCGNERDVMDSFLGGLLHQIILTAIGDYYLMNTPSQKKWNKRRLVGVLVSLVNFCYLCLQKSGTCRQFAALSTLNKIIDAGLVNSLFTHPEVVFHSSRLLNRSHDFHHSYCSGDDDYDDELPPHGSDPSQTPTKASRPSIPQEDKFDRRQTGDSSSAPALILQSFYRKHGVNTTSTQPVRLGDLHKAFASIQPSFVITSLHNAITMQNRQAGTRSVCSPAHRWRQCYHHCTQLLVARLLLFLISFKEFRLKLSERHQLKTLVNLLEPTLDPQLLCLLLQSVALVALDSSTHRNLIEMQVDDPLIQMLLPADDWYYTNHSTKFGHYVKHHAARILIYIGLGDRVGNRVNLFQDPTDCSARRSLTGPLPPPTGTNSSSNNNNNSSTNEDEYIFETLRTVTVAQEFSRTAMSVEGVLLKILQELHRGHSGGVAMGNGTQDAIREESPNSFVSPAVTTKSLLPVTHQTNCIIEECEEKPDSPSPVPLASPSTFCGGGLSSAAPAAVAASAASDPSPATLCHVSNSLSPSPSFCQLNSSSNLSLRSPKYQLQKTLPPAVKSPFVLPPAATKRSPPSPPCSVNAAVARIFNSLLCISNLEAHLCKFSLVIDSMLLLRILMHKLSWDLCLVPKKRLLGSGLAVTGAHGGPSTDPSRRAHSSCSLGSSFQRDGQNSTKNSSSKHFLRVDYGGSSRLSKRVHIRRSSSVEIPRPKRFSSGAKELRKERNRKRLGTDTSSGSSKSKKTNSSSTSSVQKHLPKYITNLFRGRMGTGRRGNATPFYQKHSLTIRANDTPVAVASQAQKKLQNAPPTRRETMRMAYKQSGKQDSAGTVGTAGSVGCADQRARHVGYSHLPELEVNSASPPRSPLLSAALVAAAVTIEGGSGGFGGASSSSMGHPSGGIGDIRRPSSPPVLPGLPLIEIRRPSALSQFEFGYFVNSPEIVSASRGGSGAGSTDDCAPLLLSGGSTAQICSRKSSDESSMCGWSSRASSRMSQRSSSGGLRLSTFSGGTSIASDNSGPFIFSFVLRKRASTIGTRIPLPKRAISRSSGDSLRVPERELLCGIEMSPEFQCMRQLLLNLLCMYSNKDSNFVNTLRTCSDVLCQALNTPQHPTVKNWCADILNVINGQLETEAECKLESEERSNDEYLDLQDQIISGSLPCPKEEAALLAAVQLCVEENWPNNKRTQTIRRHLLKGQFGRIRDLAQKIMVTPWEVDQSLYCTPPRALSDSAATNRKTSTNPRTNSQTDRQGRRRSLTLFSCISKSEQDPMLSNEAQAQCIPLDFRSDRRTIKLIRERKRKLFHSQLYENEQAMKRLYIQTAKKLPAFGCKVFQVKELLHGHTLRKTVRLLCLSSSTICLLDGTSKLALRRQHAATLQQWRVGGGVSKHQLLLEFRGTKWQLIALSYTTLKSISMTLWEIMQARSTLFVHKIFNRSARPSQSLFDQSAIPGNDASRSSRNTSYSSSTTCSSIRNSAGGILCGAEPITLFRLELERLQYILHFPEEVAFQLSSTEYQLFYNICSLDFVRFVGCDLANISAQDNPSPVKNLVKRLSEVSSWITHIIISQPTHEERKSCLAAIMRVVDTCWNIGNFNATIEILLGLKSPRLRPFWLSLKQEERQRFDEFAAILVPPTDQKQQNQMPTNGCAYQQMNGGGTAHWTPHPAYIEAMQRALRMPQCRVIPFFGSFLYDLYAIVNDLPSLLIIGHDGETEKLKFLHDLNGEDHFSSKIGVGGLLNTDKINLVCLILDNLEVFQRHHRNLGRYIHSSDCLSNGGFVAANDHSPSNANNINNGTNNNSSVPNVSAVHGNNLPNTASDGASHQQTQQQTQTDTADGGGTPKMSTSTQQPPEQKLYEPVQTIMGAAHGVTLIPLNTGTFDLDMIQRVQHGTTVIHYDPDSGRSVLCRLRLDAACANVVWQRIFYGRDVREKEMIAVAKASANLQVVEAAAINRAQTSFSPRPPGAALITLDEGFLNTSYIKAIELVDSYDLDIEAIYRRHSVEEMSVPVECWTINFGCSINDNEFLYFLAPQQIAHYWMGLDKVIKRLQDQMRNPDRRVLWLKRLYLHLWTEQEHQRGEVSSSSGGSSTGGIAAPSLFGIGSACHPPICSSFSGFVPVASTGDFPPISRRMGPRPVDALQAFGGRVEKWKTLGVNPSAVGPPYSPHGRQIDSSPSTEGGGRSKSRLRQMTIAVTRRVKRSSNSRDCSRSTSPAPQSPMVRPPSIRSQLSSQSGPPGPHSPLPYLLKPRSGFESAAGTALSDAGDLDSLYTPRSRTPTTSSYGGRSVGGRSIKSWRSRGGETPNSGSISSSGGGPVSGALLTSSGKEYQEKPITFTEFVELFRLFSTRMRKDLKDLFQDFVIATHSSANSHVPPKRATSADCKSSCSPRVQSRLESMSSYPSCAEFVPDDVLTRNSALHMCQLNDKQQKIYNALALASVCSSAPMDTSRNSFLTSAALKQFICTQQMEYIDEQYAQKLIQEHEPDPTYRAKQIMSFEGFVRFLCDPINYAFVPEQTKPSDEQLHHPLSYYYICSSHNTYLIGHQLKGESSTEMYRQVLLTGCRCVELDCWDGDDGLPLIYHGHTLTTKIGFRQVVDVIKASCFGSSDLPVILSIENHCSLQQQSKMAQMFRTAFGDRLVTSFLFDTDYSDCPQLPSPWQLRNKIIIKNKKMIAEPSAGIYTTQIGLDIQTIHDRGQSMFAGGVGVQLPNLCSSDGEILDSGGSRKGSYESSTIDDVDEDDELDQYLDEEDEDDWRKKGNRAWLRAGHPNDSRQRPIDVRGRGSRKGSYESSTIDDVDEDDELDQYLDEEDEDDVPTETDVETRTEAGGISPLKMHMIPIIKTSLSSSSNRRPSNESMNSFVSDRTSQVAGAISSIASPIASRRILLECDAERKKGDKDAPCSRLHLSGGQHTFLGRRGSTFTTTTAAITRASNNGNQIAPELSDLVIYMQAVKFKGFVVTSTEVPARDTPATSGTNGGAESGSLLIGELRPCSNSFAGSPRMRSLAPSMLSSYSATIPSAQSAAAIAKPNRAKSNSQTLMGGTEPTKSSNSQLIVSEKNGTSAELAQPQMQQQLLPGNVPATAPGGVPVALQQPQGQTAQNGTKSSTGKGICSPNSKASCYQVSSLTEASARKLCRKHPQKCISYTRNHIMRTYPGGMRIDSSNFNPQQLLEFWQCGLQMVALNYQTADVAMAVNTAMFEQFGSCGYMLKPRALWDSSHPLFGKFNPFSKELSLCPALILQLTIISGQYVQNPAGPSPASPFLEIEIIGVPADCAKEKSKMVGRNGVNPVWNHSCTFRIVFAELAFVRVAVCDGALNGRVMAQRVVAVRCLRPGYRHLPLRTPGNQPLEQSFLFVRTRFEQEEHIYLHDEDLLLHNVGGSPLSAQHSPHSVFSASHQPPHHAAHGPSGYEPELLYQTLKLEPDSMVKPLSILRRQIFIIRIIGLFSDDTPTIVHAESSSTVRSIIQMALVNAGKAAETAEDYVLFEECVQLSSPAPSSDHSPQHHPLVLPLQNLAVELTNEGTSSAAISAAEIQRMLPHSEPILDAVACWNGSTRRFHLRKRNADACGRPGLFSSIIKGSQPSGSGGLSGAPSVSTMSFGGTAPPRKSVGQSAGGDQQQPNKSQSSSQLHGRSIDVVEPSGTSTGGGERLEPGMHPRAKSMGETFLVCVHNISDNHPYAILRTSINNTALDIIKQIFAKTQCYEVDLDEYALVEEIVVGQQRTEPNRTEKGTGGAMKPQQQAKFRVLEPEENIWKVQSRWSGASGRFLLERRDQQKPSKRAKSPLFYSSMPSCCLMPTIFNNTGTSFGAGPSVSPILYAPASAPSSAHPAEASGGGPLAPLRKISLSSVRSIQIPKLRNARFGKSLTLDGGGQNSRHKDSMERN</sequence>
<feature type="repeat" description="ANK" evidence="2">
    <location>
        <begin position="276"/>
        <end position="308"/>
    </location>
</feature>
<reference evidence="10 11" key="1">
    <citation type="submission" date="2024-10" db="EMBL/GenBank/DDBJ databases">
        <authorList>
            <person name="Kim D."/>
        </authorList>
    </citation>
    <scope>NUCLEOTIDE SEQUENCE [LARGE SCALE GENOMIC DNA]</scope>
    <source>
        <strain evidence="10">BH-2024</strain>
    </source>
</reference>
<dbReference type="PANTHER" id="PTHR10336">
    <property type="entry name" value="PHOSPHOINOSITIDE-SPECIFIC PHOSPHOLIPASE C FAMILY PROTEIN"/>
    <property type="match status" value="1"/>
</dbReference>
<dbReference type="CDD" id="cd00275">
    <property type="entry name" value="C2_PLC_like"/>
    <property type="match status" value="1"/>
</dbReference>
<evidence type="ECO:0000259" key="7">
    <source>
        <dbReference type="PROSITE" id="PS50008"/>
    </source>
</evidence>
<feature type="compositionally biased region" description="Basic and acidic residues" evidence="5">
    <location>
        <begin position="732"/>
        <end position="741"/>
    </location>
</feature>
<feature type="domain" description="PI-PLC Y-box" evidence="7">
    <location>
        <begin position="3693"/>
        <end position="3793"/>
    </location>
</feature>
<evidence type="ECO:0000256" key="3">
    <source>
        <dbReference type="PROSITE-ProRule" id="PRU00168"/>
    </source>
</evidence>
<dbReference type="InterPro" id="IPR000909">
    <property type="entry name" value="PLipase_C_PInositol-sp_X_dom"/>
</dbReference>
<feature type="domain" description="Ras-GEF" evidence="8">
    <location>
        <begin position="2084"/>
        <end position="2370"/>
    </location>
</feature>
<dbReference type="InterPro" id="IPR015359">
    <property type="entry name" value="PLC_EF-hand-like"/>
</dbReference>
<feature type="compositionally biased region" description="Polar residues" evidence="5">
    <location>
        <begin position="3611"/>
        <end position="3630"/>
    </location>
</feature>
<dbReference type="Gene3D" id="1.10.238.10">
    <property type="entry name" value="EF-hand"/>
    <property type="match status" value="1"/>
</dbReference>
<dbReference type="PROSITE" id="PS50004">
    <property type="entry name" value="C2"/>
    <property type="match status" value="1"/>
</dbReference>
<dbReference type="SMART" id="SM00314">
    <property type="entry name" value="RA"/>
    <property type="match status" value="2"/>
</dbReference>
<dbReference type="SMART" id="SM00149">
    <property type="entry name" value="PLCYc"/>
    <property type="match status" value="1"/>
</dbReference>
<dbReference type="Pfam" id="PF00387">
    <property type="entry name" value="PI-PLC-Y"/>
    <property type="match status" value="1"/>
</dbReference>
<dbReference type="SMART" id="SM00239">
    <property type="entry name" value="C2"/>
    <property type="match status" value="1"/>
</dbReference>
<feature type="compositionally biased region" description="Low complexity" evidence="5">
    <location>
        <begin position="1569"/>
        <end position="1584"/>
    </location>
</feature>
<feature type="compositionally biased region" description="Polar residues" evidence="5">
    <location>
        <begin position="2422"/>
        <end position="2431"/>
    </location>
</feature>
<dbReference type="SUPFAM" id="SSF54236">
    <property type="entry name" value="Ubiquitin-like"/>
    <property type="match status" value="2"/>
</dbReference>
<feature type="region of interest" description="Disordered" evidence="5">
    <location>
        <begin position="1809"/>
        <end position="1836"/>
    </location>
</feature>
<feature type="compositionally biased region" description="Low complexity" evidence="5">
    <location>
        <begin position="377"/>
        <end position="401"/>
    </location>
</feature>
<feature type="region of interest" description="Disordered" evidence="5">
    <location>
        <begin position="4443"/>
        <end position="4463"/>
    </location>
</feature>
<feature type="compositionally biased region" description="Low complexity" evidence="5">
    <location>
        <begin position="42"/>
        <end position="52"/>
    </location>
</feature>
<organism evidence="10 11">
    <name type="scientific">Heterodera trifolii</name>
    <dbReference type="NCBI Taxonomy" id="157864"/>
    <lineage>
        <taxon>Eukaryota</taxon>
        <taxon>Metazoa</taxon>
        <taxon>Ecdysozoa</taxon>
        <taxon>Nematoda</taxon>
        <taxon>Chromadorea</taxon>
        <taxon>Rhabditida</taxon>
        <taxon>Tylenchina</taxon>
        <taxon>Tylenchomorpha</taxon>
        <taxon>Tylenchoidea</taxon>
        <taxon>Heteroderidae</taxon>
        <taxon>Heteroderinae</taxon>
        <taxon>Heterodera</taxon>
    </lineage>
</organism>
<dbReference type="Pfam" id="PF00388">
    <property type="entry name" value="PI-PLC-X"/>
    <property type="match status" value="1"/>
</dbReference>
<dbReference type="InterPro" id="IPR001711">
    <property type="entry name" value="PLipase_C_Pinositol-sp_Y"/>
</dbReference>
<feature type="compositionally biased region" description="Low complexity" evidence="5">
    <location>
        <begin position="3422"/>
        <end position="3438"/>
    </location>
</feature>
<keyword evidence="1" id="KW-0807">Transducer</keyword>
<feature type="region of interest" description="Disordered" evidence="5">
    <location>
        <begin position="84"/>
        <end position="112"/>
    </location>
</feature>
<dbReference type="InterPro" id="IPR000008">
    <property type="entry name" value="C2_dom"/>
</dbReference>
<dbReference type="PROSITE" id="PS50088">
    <property type="entry name" value="ANK_REPEAT"/>
    <property type="match status" value="3"/>
</dbReference>
<dbReference type="SMART" id="SM00248">
    <property type="entry name" value="ANK"/>
    <property type="match status" value="3"/>
</dbReference>
<dbReference type="InterPro" id="IPR017946">
    <property type="entry name" value="PLC-like_Pdiesterase_TIM-brl"/>
</dbReference>
<dbReference type="Pfam" id="PF00168">
    <property type="entry name" value="C2"/>
    <property type="match status" value="1"/>
</dbReference>
<dbReference type="PROSITE" id="PS50200">
    <property type="entry name" value="RA"/>
    <property type="match status" value="2"/>
</dbReference>
<keyword evidence="2" id="KW-0040">ANK repeat</keyword>
<dbReference type="Pfam" id="PF00617">
    <property type="entry name" value="RasGEF"/>
    <property type="match status" value="1"/>
</dbReference>
<dbReference type="PRINTS" id="PR00390">
    <property type="entry name" value="PHPHLIPASEC"/>
</dbReference>
<dbReference type="InterPro" id="IPR011992">
    <property type="entry name" value="EF-hand-dom_pair"/>
</dbReference>
<dbReference type="SUPFAM" id="SSF51695">
    <property type="entry name" value="PLC-like phosphodiesterases"/>
    <property type="match status" value="2"/>
</dbReference>
<dbReference type="Gene3D" id="3.20.20.190">
    <property type="entry name" value="Phosphatidylinositol (PI) phosphodiesterase"/>
    <property type="match status" value="2"/>
</dbReference>
<dbReference type="EMBL" id="JBICBT010000917">
    <property type="protein sequence ID" value="KAL3093124.1"/>
    <property type="molecule type" value="Genomic_DNA"/>
</dbReference>
<feature type="compositionally biased region" description="Low complexity" evidence="5">
    <location>
        <begin position="1318"/>
        <end position="1335"/>
    </location>
</feature>
<dbReference type="SUPFAM" id="SSF49562">
    <property type="entry name" value="C2 domain (Calcium/lipid-binding domain, CaLB)"/>
    <property type="match status" value="1"/>
</dbReference>
<dbReference type="InterPro" id="IPR002110">
    <property type="entry name" value="Ankyrin_rpt"/>
</dbReference>
<feature type="compositionally biased region" description="Low complexity" evidence="5">
    <location>
        <begin position="2364"/>
        <end position="2386"/>
    </location>
</feature>
<feature type="compositionally biased region" description="Low complexity" evidence="5">
    <location>
        <begin position="2404"/>
        <end position="2415"/>
    </location>
</feature>
<dbReference type="GO" id="GO:0007165">
    <property type="term" value="P:signal transduction"/>
    <property type="evidence" value="ECO:0007669"/>
    <property type="project" value="UniProtKB-KW"/>
</dbReference>
<feature type="region of interest" description="Disordered" evidence="5">
    <location>
        <begin position="1228"/>
        <end position="1266"/>
    </location>
</feature>
<dbReference type="EC" id="3.1.4.11" evidence="4"/>
<dbReference type="InterPro" id="IPR023578">
    <property type="entry name" value="Ras_GEF_dom_sf"/>
</dbReference>
<feature type="domain" description="Ras-associating" evidence="9">
    <location>
        <begin position="4248"/>
        <end position="4353"/>
    </location>
</feature>
<feature type="compositionally biased region" description="Low complexity" evidence="5">
    <location>
        <begin position="961"/>
        <end position="974"/>
    </location>
</feature>
<feature type="region of interest" description="Disordered" evidence="5">
    <location>
        <begin position="3342"/>
        <end position="3379"/>
    </location>
</feature>
<dbReference type="InterPro" id="IPR019748">
    <property type="entry name" value="FERM_central"/>
</dbReference>
<dbReference type="Pfam" id="PF12796">
    <property type="entry name" value="Ank_2"/>
    <property type="match status" value="1"/>
</dbReference>
<dbReference type="PROSITE" id="PS50009">
    <property type="entry name" value="RASGEF_CAT"/>
    <property type="match status" value="1"/>
</dbReference>
<dbReference type="SUPFAM" id="SSF47031">
    <property type="entry name" value="Second domain of FERM"/>
    <property type="match status" value="1"/>
</dbReference>
<dbReference type="PROSITE" id="PS50297">
    <property type="entry name" value="ANK_REP_REGION"/>
    <property type="match status" value="2"/>
</dbReference>
<keyword evidence="4" id="KW-0378">Hydrolase</keyword>
<dbReference type="PROSITE" id="PS50007">
    <property type="entry name" value="PIPLC_X_DOMAIN"/>
    <property type="match status" value="1"/>
</dbReference>
<feature type="region of interest" description="Disordered" evidence="5">
    <location>
        <begin position="3297"/>
        <end position="3318"/>
    </location>
</feature>
<name>A0ABD2JRB4_9BILA</name>
<feature type="compositionally biased region" description="Low complexity" evidence="5">
    <location>
        <begin position="2849"/>
        <end position="2870"/>
    </location>
</feature>
<evidence type="ECO:0000259" key="6">
    <source>
        <dbReference type="PROSITE" id="PS50004"/>
    </source>
</evidence>
<dbReference type="Gene3D" id="3.10.20.90">
    <property type="entry name" value="Phosphatidylinositol 3-kinase Catalytic Subunit, Chain A, domain 1"/>
    <property type="match status" value="2"/>
</dbReference>
<feature type="domain" description="Ras-associating" evidence="9">
    <location>
        <begin position="4014"/>
        <end position="4143"/>
    </location>
</feature>
<evidence type="ECO:0000256" key="5">
    <source>
        <dbReference type="SAM" id="MobiDB-lite"/>
    </source>
</evidence>
<feature type="region of interest" description="Disordered" evidence="5">
    <location>
        <begin position="3967"/>
        <end position="3987"/>
    </location>
</feature>
<feature type="repeat" description="ANK" evidence="2">
    <location>
        <begin position="309"/>
        <end position="343"/>
    </location>
</feature>
<dbReference type="FunFam" id="2.60.40.150:FF:000183">
    <property type="entry name" value="Phosphoinositide phospholipase C"/>
    <property type="match status" value="1"/>
</dbReference>
<dbReference type="SUPFAM" id="SSF48366">
    <property type="entry name" value="Ras GEF"/>
    <property type="match status" value="1"/>
</dbReference>
<dbReference type="InterPro" id="IPR001895">
    <property type="entry name" value="RASGEF_cat_dom"/>
</dbReference>
<dbReference type="GO" id="GO:0004435">
    <property type="term" value="F:phosphatidylinositol-4,5-bisphosphate phospholipase C activity"/>
    <property type="evidence" value="ECO:0007669"/>
    <property type="project" value="UniProtKB-EC"/>
</dbReference>
<dbReference type="Gene3D" id="1.25.40.20">
    <property type="entry name" value="Ankyrin repeat-containing domain"/>
    <property type="match status" value="1"/>
</dbReference>
<feature type="region of interest" description="Disordered" evidence="5">
    <location>
        <begin position="1472"/>
        <end position="1492"/>
    </location>
</feature>
<feature type="region of interest" description="Disordered" evidence="5">
    <location>
        <begin position="1560"/>
        <end position="1584"/>
    </location>
</feature>
<feature type="compositionally biased region" description="Polar residues" evidence="5">
    <location>
        <begin position="182"/>
        <end position="191"/>
    </location>
</feature>
<keyword evidence="3" id="KW-0344">Guanine-nucleotide releasing factor</keyword>
<keyword evidence="4" id="KW-0443">Lipid metabolism</keyword>
<dbReference type="SUPFAM" id="SSF47473">
    <property type="entry name" value="EF-hand"/>
    <property type="match status" value="1"/>
</dbReference>
<dbReference type="SUPFAM" id="SSF48403">
    <property type="entry name" value="Ankyrin repeat"/>
    <property type="match status" value="1"/>
</dbReference>
<feature type="repeat" description="ANK" evidence="2">
    <location>
        <begin position="198"/>
        <end position="230"/>
    </location>
</feature>
<feature type="region of interest" description="Disordered" evidence="5">
    <location>
        <begin position="38"/>
        <end position="70"/>
    </location>
</feature>
<dbReference type="InterPro" id="IPR035963">
    <property type="entry name" value="FERM_2"/>
</dbReference>